<evidence type="ECO:0000259" key="2">
    <source>
        <dbReference type="PROSITE" id="PS50994"/>
    </source>
</evidence>
<dbReference type="PROSITE" id="PS50994">
    <property type="entry name" value="INTEGRASE"/>
    <property type="match status" value="1"/>
</dbReference>
<evidence type="ECO:0000313" key="3">
    <source>
        <dbReference type="EMBL" id="CUN42467.1"/>
    </source>
</evidence>
<dbReference type="Pfam" id="PF22483">
    <property type="entry name" value="Mu-transpos_C_2"/>
    <property type="match status" value="1"/>
</dbReference>
<dbReference type="RefSeq" id="WP_055680096.1">
    <property type="nucleotide sequence ID" value="NZ_CYYI01000001.1"/>
</dbReference>
<dbReference type="AlphaFoldDB" id="A0A173WV95"/>
<dbReference type="Proteomes" id="UP000095647">
    <property type="component" value="Unassembled WGS sequence"/>
</dbReference>
<organism evidence="3 4">
    <name type="scientific">Bifidobacterium adolescentis</name>
    <dbReference type="NCBI Taxonomy" id="1680"/>
    <lineage>
        <taxon>Bacteria</taxon>
        <taxon>Bacillati</taxon>
        <taxon>Actinomycetota</taxon>
        <taxon>Actinomycetes</taxon>
        <taxon>Bifidobacteriales</taxon>
        <taxon>Bifidobacteriaceae</taxon>
        <taxon>Bifidobacterium</taxon>
    </lineage>
</organism>
<proteinExistence type="predicted"/>
<dbReference type="InterPro" id="IPR012337">
    <property type="entry name" value="RNaseH-like_sf"/>
</dbReference>
<dbReference type="NCBIfam" id="NF033546">
    <property type="entry name" value="transpos_IS21"/>
    <property type="match status" value="1"/>
</dbReference>
<dbReference type="PANTHER" id="PTHR35004:SF8">
    <property type="entry name" value="TRANSPOSASE RV3428C-RELATED"/>
    <property type="match status" value="1"/>
</dbReference>
<protein>
    <submittedName>
        <fullName evidence="3">Protein</fullName>
    </submittedName>
</protein>
<sequence>MVRKIQAKLVLRLHGQGLSGRAIARSQGMSRRSVADVLDAAKAAGIGWDDVASRPDDEVYALLFPGRGERESVYEQPDWGKVHRELARVGVTLRILHGEYVDECRQSGRPHMGYDRFCKLYAAYVARLGVTSRVEHKAGRTIEVDWAGKTMRIVDPVTGDSSTVYLFVAVLPFSRYAFVEPTLDMGQNSWLRAHVAMYEWFGGSTPRLVCDNLKTGVIKHPREGEIVLNDAYRGMAEHYSAAVLPERVRKPKDKPSAENTVWHATMALAGAMRDREFGSLDELRAAIRAWLAEYNSRAFQKRDGSRSSVFESEEKPLLITLPPMPYEVADWVYGRRVQANSHVAYARNWYSVPYACIGSTVDLRIGASMLEVWHGNTRLCSHRLLPATASNQCSTNESDLPGKASWRLWDRKRCEQWTRRVGPGCAAVIGRLFAMERLDEQGVEPAPAILRLSKRYSAQRLENACSLSLRSIASPRYSHIRPILESGQDATGGIPDGAVDDAGWVRGGDYYADMGR</sequence>
<gene>
    <name evidence="3" type="ORF">ERS852382_00366</name>
</gene>
<name>A0A173WV95_BIFAD</name>
<accession>A0A173WV95</accession>
<feature type="domain" description="Integrase catalytic" evidence="2">
    <location>
        <begin position="134"/>
        <end position="324"/>
    </location>
</feature>
<evidence type="ECO:0000313" key="4">
    <source>
        <dbReference type="Proteomes" id="UP000095647"/>
    </source>
</evidence>
<dbReference type="GO" id="GO:0015074">
    <property type="term" value="P:DNA integration"/>
    <property type="evidence" value="ECO:0007669"/>
    <property type="project" value="InterPro"/>
</dbReference>
<dbReference type="PROSITE" id="PS50532">
    <property type="entry name" value="HTH_IS408"/>
    <property type="match status" value="1"/>
</dbReference>
<dbReference type="InterPro" id="IPR017895">
    <property type="entry name" value="HTH_IS408/IS1162_type"/>
</dbReference>
<dbReference type="EMBL" id="CYYI01000001">
    <property type="protein sequence ID" value="CUN42467.1"/>
    <property type="molecule type" value="Genomic_DNA"/>
</dbReference>
<reference evidence="3 4" key="1">
    <citation type="submission" date="2015-09" db="EMBL/GenBank/DDBJ databases">
        <authorList>
            <consortium name="Pathogen Informatics"/>
        </authorList>
    </citation>
    <scope>NUCLEOTIDE SEQUENCE [LARGE SCALE GENOMIC DNA]</scope>
    <source>
        <strain evidence="3 4">2789STDY5608824</strain>
    </source>
</reference>
<evidence type="ECO:0000259" key="1">
    <source>
        <dbReference type="PROSITE" id="PS50532"/>
    </source>
</evidence>
<dbReference type="InterPro" id="IPR054353">
    <property type="entry name" value="IstA-like_C"/>
</dbReference>
<feature type="domain" description="HTH IS408-type" evidence="1">
    <location>
        <begin position="7"/>
        <end position="86"/>
    </location>
</feature>
<dbReference type="InterPro" id="IPR001584">
    <property type="entry name" value="Integrase_cat-core"/>
</dbReference>
<dbReference type="SUPFAM" id="SSF53098">
    <property type="entry name" value="Ribonuclease H-like"/>
    <property type="match status" value="1"/>
</dbReference>
<dbReference type="PANTHER" id="PTHR35004">
    <property type="entry name" value="TRANSPOSASE RV3428C-RELATED"/>
    <property type="match status" value="1"/>
</dbReference>